<sequence>MKFCLINEIISICPIEQMDKLGICGWLSKDGKFNECGESKHNLLASKLEKDLNLKVFDEQKSIYLHDTALLESLGYIKFTQSTYGLIDESSNNQFMLFYGKRFSYEQRKWMEENISKMLPRQKSECRRRLILGY</sequence>
<proteinExistence type="predicted"/>
<reference evidence="2" key="1">
    <citation type="submission" date="2021-07" db="EMBL/GenBank/DDBJ databases">
        <title>Complete genome sequencing of a Clostridium isolate.</title>
        <authorList>
            <person name="Ueki A."/>
            <person name="Tonouchi A."/>
        </authorList>
    </citation>
    <scope>NUCLEOTIDE SEQUENCE [LARGE SCALE GENOMIC DNA]</scope>
    <source>
        <strain evidence="2">C5S11</strain>
    </source>
</reference>
<dbReference type="Proteomes" id="UP000824633">
    <property type="component" value="Chromosome"/>
</dbReference>
<accession>A0ABM7T8T1</accession>
<gene>
    <name evidence="1" type="ORF">psyc5s11_38210</name>
</gene>
<dbReference type="RefSeq" id="WP_224034073.1">
    <property type="nucleotide sequence ID" value="NZ_AP024849.1"/>
</dbReference>
<organism evidence="1 2">
    <name type="scientific">Clostridium gelidum</name>
    <dbReference type="NCBI Taxonomy" id="704125"/>
    <lineage>
        <taxon>Bacteria</taxon>
        <taxon>Bacillati</taxon>
        <taxon>Bacillota</taxon>
        <taxon>Clostridia</taxon>
        <taxon>Eubacteriales</taxon>
        <taxon>Clostridiaceae</taxon>
        <taxon>Clostridium</taxon>
    </lineage>
</organism>
<evidence type="ECO:0000313" key="1">
    <source>
        <dbReference type="EMBL" id="BCZ47754.1"/>
    </source>
</evidence>
<protein>
    <submittedName>
        <fullName evidence="1">Uncharacterized protein</fullName>
    </submittedName>
</protein>
<keyword evidence="2" id="KW-1185">Reference proteome</keyword>
<name>A0ABM7T8T1_9CLOT</name>
<dbReference type="EMBL" id="AP024849">
    <property type="protein sequence ID" value="BCZ47754.1"/>
    <property type="molecule type" value="Genomic_DNA"/>
</dbReference>
<evidence type="ECO:0000313" key="2">
    <source>
        <dbReference type="Proteomes" id="UP000824633"/>
    </source>
</evidence>